<gene>
    <name evidence="2" type="ORF">PHACADRAFT_26327</name>
</gene>
<accession>K5WF73</accession>
<dbReference type="Proteomes" id="UP000008370">
    <property type="component" value="Unassembled WGS sequence"/>
</dbReference>
<dbReference type="RefSeq" id="XP_007392711.1">
    <property type="nucleotide sequence ID" value="XM_007392649.1"/>
</dbReference>
<proteinExistence type="predicted"/>
<keyword evidence="1" id="KW-0812">Transmembrane</keyword>
<dbReference type="HOGENOM" id="CLU_1461821_0_0_1"/>
<evidence type="ECO:0000256" key="1">
    <source>
        <dbReference type="SAM" id="Phobius"/>
    </source>
</evidence>
<dbReference type="EMBL" id="JH930470">
    <property type="protein sequence ID" value="EKM57734.1"/>
    <property type="molecule type" value="Genomic_DNA"/>
</dbReference>
<keyword evidence="3" id="KW-1185">Reference proteome</keyword>
<sequence length="185" mass="19567">MPHILPTCIAELVSDAESDGVSFCTPASGDSTCAGRRMVEGFIVAAAVKHADDGSWIQVTGCIDPTKSSLDPSDTGGQMDVRFPNGAQCTFGGYGASFIELFVLCILLVYVALMRPLSFHVASESSPRQTGSVYVAAPPQMIRSIAIRTETERGVRMLSLEHTISPSSVPVARNAPLGGLPRALR</sequence>
<dbReference type="AlphaFoldDB" id="K5WF73"/>
<evidence type="ECO:0000313" key="3">
    <source>
        <dbReference type="Proteomes" id="UP000008370"/>
    </source>
</evidence>
<feature type="transmembrane region" description="Helical" evidence="1">
    <location>
        <begin position="91"/>
        <end position="113"/>
    </location>
</feature>
<name>K5WF73_PHACS</name>
<reference evidence="2 3" key="1">
    <citation type="journal article" date="2012" name="BMC Genomics">
        <title>Comparative genomics of the white-rot fungi, Phanerochaete carnosa and P. chrysosporium, to elucidate the genetic basis of the distinct wood types they colonize.</title>
        <authorList>
            <person name="Suzuki H."/>
            <person name="MacDonald J."/>
            <person name="Syed K."/>
            <person name="Salamov A."/>
            <person name="Hori C."/>
            <person name="Aerts A."/>
            <person name="Henrissat B."/>
            <person name="Wiebenga A."/>
            <person name="vanKuyk P.A."/>
            <person name="Barry K."/>
            <person name="Lindquist E."/>
            <person name="LaButti K."/>
            <person name="Lapidus A."/>
            <person name="Lucas S."/>
            <person name="Coutinho P."/>
            <person name="Gong Y."/>
            <person name="Samejima M."/>
            <person name="Mahadevan R."/>
            <person name="Abou-Zaid M."/>
            <person name="de Vries R.P."/>
            <person name="Igarashi K."/>
            <person name="Yadav J.S."/>
            <person name="Grigoriev I.V."/>
            <person name="Master E.R."/>
        </authorList>
    </citation>
    <scope>NUCLEOTIDE SEQUENCE [LARGE SCALE GENOMIC DNA]</scope>
    <source>
        <strain evidence="2 3">HHB-10118-sp</strain>
    </source>
</reference>
<keyword evidence="1" id="KW-0472">Membrane</keyword>
<keyword evidence="1" id="KW-1133">Transmembrane helix</keyword>
<dbReference type="GeneID" id="18918512"/>
<protein>
    <submittedName>
        <fullName evidence="2">Uncharacterized protein</fullName>
    </submittedName>
</protein>
<dbReference type="KEGG" id="pco:PHACADRAFT_26327"/>
<evidence type="ECO:0000313" key="2">
    <source>
        <dbReference type="EMBL" id="EKM57734.1"/>
    </source>
</evidence>
<dbReference type="OrthoDB" id="3044029at2759"/>
<dbReference type="InParanoid" id="K5WF73"/>
<organism evidence="2 3">
    <name type="scientific">Phanerochaete carnosa (strain HHB-10118-sp)</name>
    <name type="common">White-rot fungus</name>
    <name type="synonym">Peniophora carnosa</name>
    <dbReference type="NCBI Taxonomy" id="650164"/>
    <lineage>
        <taxon>Eukaryota</taxon>
        <taxon>Fungi</taxon>
        <taxon>Dikarya</taxon>
        <taxon>Basidiomycota</taxon>
        <taxon>Agaricomycotina</taxon>
        <taxon>Agaricomycetes</taxon>
        <taxon>Polyporales</taxon>
        <taxon>Phanerochaetaceae</taxon>
        <taxon>Phanerochaete</taxon>
    </lineage>
</organism>